<evidence type="ECO:0000313" key="2">
    <source>
        <dbReference type="Proteomes" id="UP000308744"/>
    </source>
</evidence>
<organism evidence="1 2">
    <name type="scientific">Lysinibacillus mangiferihumi</name>
    <dbReference type="NCBI Taxonomy" id="1130819"/>
    <lineage>
        <taxon>Bacteria</taxon>
        <taxon>Bacillati</taxon>
        <taxon>Bacillota</taxon>
        <taxon>Bacilli</taxon>
        <taxon>Bacillales</taxon>
        <taxon>Bacillaceae</taxon>
        <taxon>Lysinibacillus</taxon>
    </lineage>
</organism>
<dbReference type="RefSeq" id="WP_107893725.1">
    <property type="nucleotide sequence ID" value="NZ_PYWM01000001.1"/>
</dbReference>
<keyword evidence="2" id="KW-1185">Reference proteome</keyword>
<comment type="caution">
    <text evidence="1">The sequence shown here is derived from an EMBL/GenBank/DDBJ whole genome shotgun (WGS) entry which is preliminary data.</text>
</comment>
<accession>A0A4V5TMI7</accession>
<evidence type="ECO:0000313" key="1">
    <source>
        <dbReference type="EMBL" id="TKI72003.1"/>
    </source>
</evidence>
<name>A0A4V5TMI7_9BACI</name>
<gene>
    <name evidence="1" type="ORF">FC756_03055</name>
</gene>
<protein>
    <submittedName>
        <fullName evidence="1">Uncharacterized protein</fullName>
    </submittedName>
</protein>
<sequence>MTDTEEKLIQIIQDMSEEEVKAKFTELMWNYYRIKNSPYSEEECMNDYVSMYKTTILRKLKGK</sequence>
<dbReference type="EMBL" id="SZPU01000010">
    <property type="protein sequence ID" value="TKI72003.1"/>
    <property type="molecule type" value="Genomic_DNA"/>
</dbReference>
<dbReference type="Proteomes" id="UP000308744">
    <property type="component" value="Unassembled WGS sequence"/>
</dbReference>
<dbReference type="AlphaFoldDB" id="A0A4V5TMI7"/>
<reference evidence="1 2" key="1">
    <citation type="submission" date="2019-04" db="EMBL/GenBank/DDBJ databases">
        <title>Lysinibacillus genome sequencing.</title>
        <authorList>
            <person name="Dunlap C."/>
        </authorList>
    </citation>
    <scope>NUCLEOTIDE SEQUENCE [LARGE SCALE GENOMIC DNA]</scope>
    <source>
        <strain evidence="1 2">CCTCC AB 2010389</strain>
    </source>
</reference>
<proteinExistence type="predicted"/>